<dbReference type="AlphaFoldDB" id="A0A1Q9E147"/>
<proteinExistence type="predicted"/>
<evidence type="ECO:0000256" key="1">
    <source>
        <dbReference type="SAM" id="MobiDB-lite"/>
    </source>
</evidence>
<protein>
    <submittedName>
        <fullName evidence="3">Uncharacterized protein</fullName>
    </submittedName>
</protein>
<name>A0A1Q9E147_SYMMI</name>
<evidence type="ECO:0000313" key="4">
    <source>
        <dbReference type="Proteomes" id="UP000186817"/>
    </source>
</evidence>
<feature type="signal peptide" evidence="2">
    <location>
        <begin position="1"/>
        <end position="16"/>
    </location>
</feature>
<evidence type="ECO:0000256" key="2">
    <source>
        <dbReference type="SAM" id="SignalP"/>
    </source>
</evidence>
<dbReference type="OrthoDB" id="418110at2759"/>
<evidence type="ECO:0000313" key="3">
    <source>
        <dbReference type="EMBL" id="OLQ01145.1"/>
    </source>
</evidence>
<reference evidence="3 4" key="1">
    <citation type="submission" date="2016-02" db="EMBL/GenBank/DDBJ databases">
        <title>Genome analysis of coral dinoflagellate symbionts highlights evolutionary adaptations to a symbiotic lifestyle.</title>
        <authorList>
            <person name="Aranda M."/>
            <person name="Li Y."/>
            <person name="Liew Y.J."/>
            <person name="Baumgarten S."/>
            <person name="Simakov O."/>
            <person name="Wilson M."/>
            <person name="Piel J."/>
            <person name="Ashoor H."/>
            <person name="Bougouffa S."/>
            <person name="Bajic V.B."/>
            <person name="Ryu T."/>
            <person name="Ravasi T."/>
            <person name="Bayer T."/>
            <person name="Micklem G."/>
            <person name="Kim H."/>
            <person name="Bhak J."/>
            <person name="Lajeunesse T.C."/>
            <person name="Voolstra C.R."/>
        </authorList>
    </citation>
    <scope>NUCLEOTIDE SEQUENCE [LARGE SCALE GENOMIC DNA]</scope>
    <source>
        <strain evidence="3 4">CCMP2467</strain>
    </source>
</reference>
<comment type="caution">
    <text evidence="3">The sequence shown here is derived from an EMBL/GenBank/DDBJ whole genome shotgun (WGS) entry which is preliminary data.</text>
</comment>
<keyword evidence="4" id="KW-1185">Reference proteome</keyword>
<feature type="chain" id="PRO_5012638544" evidence="2">
    <location>
        <begin position="17"/>
        <end position="309"/>
    </location>
</feature>
<organism evidence="3 4">
    <name type="scientific">Symbiodinium microadriaticum</name>
    <name type="common">Dinoflagellate</name>
    <name type="synonym">Zooxanthella microadriatica</name>
    <dbReference type="NCBI Taxonomy" id="2951"/>
    <lineage>
        <taxon>Eukaryota</taxon>
        <taxon>Sar</taxon>
        <taxon>Alveolata</taxon>
        <taxon>Dinophyceae</taxon>
        <taxon>Suessiales</taxon>
        <taxon>Symbiodiniaceae</taxon>
        <taxon>Symbiodinium</taxon>
    </lineage>
</organism>
<keyword evidence="2" id="KW-0732">Signal</keyword>
<sequence length="309" mass="33825">MAFIIIIITVGEMVTAYVQKRQTVLVLLPDFEKPSQPFIDNYLFIVPEIKATLEWLRTLEALELNSLAHPEAVDDVVGKLTATAGEVCLDVEIARGASQGDVFRRLENLRAPERDGTVTSATDVTECVIIADPESHGDNMEAMATAYVLFEMLSPLMIKEAVLGLVVLSPAGCLRIAKFDCWLPKMAVYPARVVLKIFEEVAIYFSARASSAAELNLRLDQLALRLRMGLASGHEDGAAEVVVNKAFEGYSVTVFTIDELRRKARLTDTASTSPRVPGSEDPTSPQEKDPSQSTSTIFLRQSSLGDIGY</sequence>
<feature type="compositionally biased region" description="Polar residues" evidence="1">
    <location>
        <begin position="281"/>
        <end position="309"/>
    </location>
</feature>
<accession>A0A1Q9E147</accession>
<feature type="region of interest" description="Disordered" evidence="1">
    <location>
        <begin position="266"/>
        <end position="309"/>
    </location>
</feature>
<dbReference type="EMBL" id="LSRX01000303">
    <property type="protein sequence ID" value="OLQ01145.1"/>
    <property type="molecule type" value="Genomic_DNA"/>
</dbReference>
<gene>
    <name evidence="3" type="ORF">AK812_SmicGene16128</name>
</gene>
<dbReference type="Proteomes" id="UP000186817">
    <property type="component" value="Unassembled WGS sequence"/>
</dbReference>